<protein>
    <submittedName>
        <fullName evidence="2">Uncharacterized protein</fullName>
    </submittedName>
</protein>
<name>U1TED6_9PSED</name>
<keyword evidence="1" id="KW-0812">Transmembrane</keyword>
<gene>
    <name evidence="2" type="ORF">O204_05535</name>
</gene>
<accession>U1TED6</accession>
<dbReference type="Proteomes" id="UP000016504">
    <property type="component" value="Unassembled WGS sequence"/>
</dbReference>
<dbReference type="AlphaFoldDB" id="U1TED6"/>
<dbReference type="RefSeq" id="WP_021492501.1">
    <property type="nucleotide sequence ID" value="NZ_AVQG01000023.1"/>
</dbReference>
<evidence type="ECO:0000313" key="3">
    <source>
        <dbReference type="Proteomes" id="UP000016504"/>
    </source>
</evidence>
<comment type="caution">
    <text evidence="2">The sequence shown here is derived from an EMBL/GenBank/DDBJ whole genome shotgun (WGS) entry which is preliminary data.</text>
</comment>
<dbReference type="PATRIC" id="fig|1390371.3.peg.3625"/>
<reference evidence="2 3" key="1">
    <citation type="submission" date="2013-08" db="EMBL/GenBank/DDBJ databases">
        <title>Biodegradation of aromatic compounds in biofilm forming Pseudomonas isolated from sewage sludge.</title>
        <authorList>
            <person name="Qureshi A."/>
            <person name="Ghosh S."/>
            <person name="Khardenavis A.A."/>
            <person name="Kapley A."/>
            <person name="Purohit H.J."/>
        </authorList>
    </citation>
    <scope>NUCLEOTIDE SEQUENCE [LARGE SCALE GENOMIC DNA]</scope>
    <source>
        <strain evidence="2 3">EGD-AQ6</strain>
    </source>
</reference>
<keyword evidence="1" id="KW-0472">Membrane</keyword>
<evidence type="ECO:0000256" key="1">
    <source>
        <dbReference type="SAM" id="Phobius"/>
    </source>
</evidence>
<evidence type="ECO:0000313" key="2">
    <source>
        <dbReference type="EMBL" id="ERH56529.1"/>
    </source>
</evidence>
<feature type="transmembrane region" description="Helical" evidence="1">
    <location>
        <begin position="29"/>
        <end position="46"/>
    </location>
</feature>
<proteinExistence type="predicted"/>
<sequence>MKNWLPELIGTAGFCLFVSGLYVQFGPGWALMAGGALLLAAAIKAVRQ</sequence>
<keyword evidence="1" id="KW-1133">Transmembrane helix</keyword>
<organism evidence="2 3">
    <name type="scientific">Pseudomonas simiae</name>
    <dbReference type="NCBI Taxonomy" id="321846"/>
    <lineage>
        <taxon>Bacteria</taxon>
        <taxon>Pseudomonadati</taxon>
        <taxon>Pseudomonadota</taxon>
        <taxon>Gammaproteobacteria</taxon>
        <taxon>Pseudomonadales</taxon>
        <taxon>Pseudomonadaceae</taxon>
        <taxon>Pseudomonas</taxon>
    </lineage>
</organism>
<dbReference type="EMBL" id="AVQG01000023">
    <property type="protein sequence ID" value="ERH56529.1"/>
    <property type="molecule type" value="Genomic_DNA"/>
</dbReference>